<feature type="non-terminal residue" evidence="2">
    <location>
        <position position="77"/>
    </location>
</feature>
<accession>A0A0B7AGQ4</accession>
<feature type="region of interest" description="Disordered" evidence="1">
    <location>
        <begin position="56"/>
        <end position="77"/>
    </location>
</feature>
<evidence type="ECO:0000313" key="2">
    <source>
        <dbReference type="EMBL" id="CEK79827.1"/>
    </source>
</evidence>
<organism evidence="2">
    <name type="scientific">Arion vulgaris</name>
    <dbReference type="NCBI Taxonomy" id="1028688"/>
    <lineage>
        <taxon>Eukaryota</taxon>
        <taxon>Metazoa</taxon>
        <taxon>Spiralia</taxon>
        <taxon>Lophotrochozoa</taxon>
        <taxon>Mollusca</taxon>
        <taxon>Gastropoda</taxon>
        <taxon>Heterobranchia</taxon>
        <taxon>Euthyneura</taxon>
        <taxon>Panpulmonata</taxon>
        <taxon>Eupulmonata</taxon>
        <taxon>Stylommatophora</taxon>
        <taxon>Helicina</taxon>
        <taxon>Arionoidea</taxon>
        <taxon>Arionidae</taxon>
        <taxon>Arion</taxon>
    </lineage>
</organism>
<protein>
    <submittedName>
        <fullName evidence="2">Uncharacterized protein</fullName>
    </submittedName>
</protein>
<dbReference type="AlphaFoldDB" id="A0A0B7AGQ4"/>
<gene>
    <name evidence="2" type="primary">ORF117709</name>
</gene>
<evidence type="ECO:0000256" key="1">
    <source>
        <dbReference type="SAM" id="MobiDB-lite"/>
    </source>
</evidence>
<dbReference type="EMBL" id="HACG01032962">
    <property type="protein sequence ID" value="CEK79827.1"/>
    <property type="molecule type" value="Transcribed_RNA"/>
</dbReference>
<feature type="compositionally biased region" description="Polar residues" evidence="1">
    <location>
        <begin position="56"/>
        <end position="70"/>
    </location>
</feature>
<reference evidence="2" key="1">
    <citation type="submission" date="2014-12" db="EMBL/GenBank/DDBJ databases">
        <title>Insight into the proteome of Arion vulgaris.</title>
        <authorList>
            <person name="Aradska J."/>
            <person name="Bulat T."/>
            <person name="Smidak R."/>
            <person name="Sarate P."/>
            <person name="Gangsoo J."/>
            <person name="Sialana F."/>
            <person name="Bilban M."/>
            <person name="Lubec G."/>
        </authorList>
    </citation>
    <scope>NUCLEOTIDE SEQUENCE</scope>
    <source>
        <tissue evidence="2">Skin</tissue>
    </source>
</reference>
<sequence>MEEIELPRIDGYGEIACRRIKGIFLSNYKILYIAYEGTCKWKQRNNWEGASRDGQTAATCQSVPSGQGSDQLYEDYH</sequence>
<name>A0A0B7AGQ4_9EUPU</name>
<proteinExistence type="predicted"/>